<gene>
    <name evidence="13" type="ORF">OB236_13625</name>
</gene>
<evidence type="ECO:0000256" key="3">
    <source>
        <dbReference type="ARBA" id="ARBA00004744"/>
    </source>
</evidence>
<organism evidence="13 14">
    <name type="scientific">Paenibacillus baimaensis</name>
    <dbReference type="NCBI Taxonomy" id="2982185"/>
    <lineage>
        <taxon>Bacteria</taxon>
        <taxon>Bacillati</taxon>
        <taxon>Bacillota</taxon>
        <taxon>Bacilli</taxon>
        <taxon>Bacillales</taxon>
        <taxon>Paenibacillaceae</taxon>
        <taxon>Paenibacillus</taxon>
    </lineage>
</organism>
<dbReference type="InterPro" id="IPR002937">
    <property type="entry name" value="Amino_oxidase"/>
</dbReference>
<feature type="domain" description="Amine oxidase" evidence="12">
    <location>
        <begin position="11"/>
        <end position="457"/>
    </location>
</feature>
<keyword evidence="9 11" id="KW-0560">Oxidoreductase</keyword>
<evidence type="ECO:0000256" key="9">
    <source>
        <dbReference type="ARBA" id="ARBA00023002"/>
    </source>
</evidence>
<dbReference type="PANTHER" id="PTHR42923:SF3">
    <property type="entry name" value="PROTOPORPHYRINOGEN OXIDASE"/>
    <property type="match status" value="1"/>
</dbReference>
<dbReference type="Gene3D" id="3.50.50.60">
    <property type="entry name" value="FAD/NAD(P)-binding domain"/>
    <property type="match status" value="1"/>
</dbReference>
<evidence type="ECO:0000256" key="2">
    <source>
        <dbReference type="ARBA" id="ARBA00001974"/>
    </source>
</evidence>
<dbReference type="Proteomes" id="UP001652445">
    <property type="component" value="Unassembled WGS sequence"/>
</dbReference>
<evidence type="ECO:0000256" key="1">
    <source>
        <dbReference type="ARBA" id="ARBA00001755"/>
    </source>
</evidence>
<dbReference type="GO" id="GO:0004729">
    <property type="term" value="F:oxygen-dependent protoporphyrinogen oxidase activity"/>
    <property type="evidence" value="ECO:0007669"/>
    <property type="project" value="UniProtKB-EC"/>
</dbReference>
<evidence type="ECO:0000256" key="5">
    <source>
        <dbReference type="ARBA" id="ARBA00012402"/>
    </source>
</evidence>
<comment type="catalytic activity">
    <reaction evidence="1">
        <text>coproporphyrinogen III + 3 O2 = coproporphyrin III + 3 H2O2</text>
        <dbReference type="Rhea" id="RHEA:43436"/>
        <dbReference type="ChEBI" id="CHEBI:15379"/>
        <dbReference type="ChEBI" id="CHEBI:16240"/>
        <dbReference type="ChEBI" id="CHEBI:57309"/>
        <dbReference type="ChEBI" id="CHEBI:131725"/>
        <dbReference type="EC" id="1.3.3.15"/>
    </reaction>
    <physiologicalReaction direction="left-to-right" evidence="1">
        <dbReference type="Rhea" id="RHEA:43437"/>
    </physiologicalReaction>
</comment>
<evidence type="ECO:0000259" key="12">
    <source>
        <dbReference type="Pfam" id="PF01593"/>
    </source>
</evidence>
<dbReference type="InterPro" id="IPR036188">
    <property type="entry name" value="FAD/NAD-bd_sf"/>
</dbReference>
<evidence type="ECO:0000313" key="14">
    <source>
        <dbReference type="Proteomes" id="UP001652445"/>
    </source>
</evidence>
<sequence length="461" mass="51519">MKTIVVVGGGITGLSTAYYLQKTIKAQKRAAKIVLIEANDTLGGKIRTAHEGEFIMETGADSIVARKTNVAPFLEELGLQEDVVYNATGVSFIQTDGELKAIPKDAVFGIPLSLESLAKTDLVSAKGKVEALKDFYTPNETFTKEHSIGEFLEYFLGKELVEKQISPVLSGVYSGRLQDLTIASTLPYLLDYKNEYGSIIQGLSENKQRFQGTGGKKFLSFKQGVSSLIDRMEERLTDVELYKGVQAEQIEKQQDRYIVSLSNQIELEADFIVLSTLHPVAQHLLHDEWLDEDFEQLTNSSLISVYLGFDIPDSELPKDGTGFIVAEGSDLVCNACTWTSRKWEHTSEQNRLLVRLFYKSTCRDYDKLLQMTQEQLIQVARKDIEDSLGLTGTPISSDITKWHETMPNYHLKHPHIVKSLETKLAENYPNVILAGCSYYGVGIPDCILNGEQTAQRIAERL</sequence>
<reference evidence="13 14" key="1">
    <citation type="submission" date="2022-09" db="EMBL/GenBank/DDBJ databases">
        <authorList>
            <person name="Han X.L."/>
            <person name="Wang Q."/>
            <person name="Lu T."/>
        </authorList>
    </citation>
    <scope>NUCLEOTIDE SEQUENCE [LARGE SCALE GENOMIC DNA]</scope>
    <source>
        <strain evidence="13 14">WQ 127069</strain>
    </source>
</reference>
<evidence type="ECO:0000256" key="7">
    <source>
        <dbReference type="ARBA" id="ARBA00022630"/>
    </source>
</evidence>
<proteinExistence type="inferred from homology"/>
<comment type="pathway">
    <text evidence="3 11">Porphyrin-containing compound metabolism; protoheme biosynthesis.</text>
</comment>
<evidence type="ECO:0000256" key="10">
    <source>
        <dbReference type="ARBA" id="ARBA00023133"/>
    </source>
</evidence>
<accession>A0ABT2UET2</accession>
<evidence type="ECO:0000256" key="6">
    <source>
        <dbReference type="ARBA" id="ARBA00019046"/>
    </source>
</evidence>
<dbReference type="Pfam" id="PF01593">
    <property type="entry name" value="Amino_oxidase"/>
    <property type="match status" value="1"/>
</dbReference>
<comment type="caution">
    <text evidence="13">The sequence shown here is derived from an EMBL/GenBank/DDBJ whole genome shotgun (WGS) entry which is preliminary data.</text>
</comment>
<dbReference type="InterPro" id="IPR004572">
    <property type="entry name" value="Protoporphyrinogen_oxidase"/>
</dbReference>
<evidence type="ECO:0000256" key="8">
    <source>
        <dbReference type="ARBA" id="ARBA00022827"/>
    </source>
</evidence>
<keyword evidence="14" id="KW-1185">Reference proteome</keyword>
<keyword evidence="7 11" id="KW-0285">Flavoprotein</keyword>
<dbReference type="SUPFAM" id="SSF54373">
    <property type="entry name" value="FAD-linked reductases, C-terminal domain"/>
    <property type="match status" value="1"/>
</dbReference>
<dbReference type="NCBIfam" id="NF009081">
    <property type="entry name" value="PRK12416.1"/>
    <property type="match status" value="1"/>
</dbReference>
<dbReference type="RefSeq" id="WP_262684465.1">
    <property type="nucleotide sequence ID" value="NZ_JAOQIO010000038.1"/>
</dbReference>
<dbReference type="NCBIfam" id="TIGR00562">
    <property type="entry name" value="proto_IX_ox"/>
    <property type="match status" value="1"/>
</dbReference>
<dbReference type="EMBL" id="JAOQIO010000038">
    <property type="protein sequence ID" value="MCU6793158.1"/>
    <property type="molecule type" value="Genomic_DNA"/>
</dbReference>
<comment type="similarity">
    <text evidence="4 11">Belongs to the protoporphyrinogen/coproporphyrinogen oxidase family. Coproporphyrinogen III oxidase subfamily.</text>
</comment>
<evidence type="ECO:0000256" key="4">
    <source>
        <dbReference type="ARBA" id="ARBA00008310"/>
    </source>
</evidence>
<dbReference type="Gene3D" id="3.90.660.20">
    <property type="entry name" value="Protoporphyrinogen oxidase, mitochondrial, domain 2"/>
    <property type="match status" value="1"/>
</dbReference>
<comment type="function">
    <text evidence="11">Involved in coproporphyrin-dependent heme b biosynthesis. Catalyzes the oxidation of coproporphyrinogen III to coproporphyrin III.</text>
</comment>
<dbReference type="PANTHER" id="PTHR42923">
    <property type="entry name" value="PROTOPORPHYRINOGEN OXIDASE"/>
    <property type="match status" value="1"/>
</dbReference>
<dbReference type="InterPro" id="IPR050464">
    <property type="entry name" value="Zeta_carotene_desat/Oxidored"/>
</dbReference>
<protein>
    <recommendedName>
        <fullName evidence="6 11">Coproporphyrinogen III oxidase</fullName>
        <ecNumber evidence="5 11">1.3.3.15</ecNumber>
    </recommendedName>
</protein>
<comment type="subcellular location">
    <subcellularLocation>
        <location evidence="11">Cytoplasm</location>
    </subcellularLocation>
</comment>
<keyword evidence="10 11" id="KW-0350">Heme biosynthesis</keyword>
<dbReference type="Gene3D" id="1.10.3110.10">
    <property type="entry name" value="protoporphyrinogen ix oxidase, domain 3"/>
    <property type="match status" value="1"/>
</dbReference>
<evidence type="ECO:0000256" key="11">
    <source>
        <dbReference type="RuleBase" id="RU364052"/>
    </source>
</evidence>
<name>A0ABT2UET2_9BACL</name>
<comment type="cofactor">
    <cofactor evidence="2 11">
        <name>FAD</name>
        <dbReference type="ChEBI" id="CHEBI:57692"/>
    </cofactor>
</comment>
<evidence type="ECO:0000313" key="13">
    <source>
        <dbReference type="EMBL" id="MCU6793158.1"/>
    </source>
</evidence>
<dbReference type="EC" id="1.3.3.15" evidence="5 11"/>
<keyword evidence="11" id="KW-0963">Cytoplasm</keyword>
<keyword evidence="8 11" id="KW-0274">FAD</keyword>
<dbReference type="SUPFAM" id="SSF51905">
    <property type="entry name" value="FAD/NAD(P)-binding domain"/>
    <property type="match status" value="1"/>
</dbReference>